<gene>
    <name evidence="8" type="ORF">FPL22_10900</name>
</gene>
<name>A0A556QJ11_9BACT</name>
<keyword evidence="9" id="KW-1185">Reference proteome</keyword>
<evidence type="ECO:0000256" key="4">
    <source>
        <dbReference type="ARBA" id="ARBA00022603"/>
    </source>
</evidence>
<proteinExistence type="predicted"/>
<dbReference type="Proteomes" id="UP000315648">
    <property type="component" value="Unassembled WGS sequence"/>
</dbReference>
<dbReference type="GO" id="GO:0008176">
    <property type="term" value="F:tRNA (guanine(46)-N7)-methyltransferase activity"/>
    <property type="evidence" value="ECO:0007669"/>
    <property type="project" value="UniProtKB-EC"/>
</dbReference>
<dbReference type="PROSITE" id="PS51625">
    <property type="entry name" value="SAM_MT_TRMB"/>
    <property type="match status" value="1"/>
</dbReference>
<dbReference type="PANTHER" id="PTHR23417:SF14">
    <property type="entry name" value="PENTACOTRIPEPTIDE-REPEAT REGION OF PRORP DOMAIN-CONTAINING PROTEIN"/>
    <property type="match status" value="1"/>
</dbReference>
<keyword evidence="5 8" id="KW-0808">Transferase</keyword>
<sequence>MPLETAQAITATRLAELRALLAPLLETKLPLTLEIGSGHGHYLTAYAQAYPERYCIGIDLIGDRLDRSARKSDRAKLKNISWLRADVGVFLEALPAETRLAEIFLLFSDPWPKRRHWKNRVLQPEFLSLLASKAGEGARFCFRTDHAPYFAQAQQFVTEHADWNLCPQEPWPFELATVFQQRAEAHQSFIARRAAITHPQG</sequence>
<dbReference type="CDD" id="cd02440">
    <property type="entry name" value="AdoMet_MTases"/>
    <property type="match status" value="1"/>
</dbReference>
<evidence type="ECO:0000256" key="5">
    <source>
        <dbReference type="ARBA" id="ARBA00022679"/>
    </source>
</evidence>
<dbReference type="Pfam" id="PF02390">
    <property type="entry name" value="Methyltransf_4"/>
    <property type="match status" value="1"/>
</dbReference>
<organism evidence="8 9">
    <name type="scientific">Rariglobus hedericola</name>
    <dbReference type="NCBI Taxonomy" id="2597822"/>
    <lineage>
        <taxon>Bacteria</taxon>
        <taxon>Pseudomonadati</taxon>
        <taxon>Verrucomicrobiota</taxon>
        <taxon>Opitutia</taxon>
        <taxon>Opitutales</taxon>
        <taxon>Opitutaceae</taxon>
        <taxon>Rariglobus</taxon>
    </lineage>
</organism>
<evidence type="ECO:0000256" key="7">
    <source>
        <dbReference type="ARBA" id="ARBA00022694"/>
    </source>
</evidence>
<evidence type="ECO:0000256" key="1">
    <source>
        <dbReference type="ARBA" id="ARBA00000142"/>
    </source>
</evidence>
<dbReference type="InterPro" id="IPR029063">
    <property type="entry name" value="SAM-dependent_MTases_sf"/>
</dbReference>
<dbReference type="EC" id="2.1.1.33" evidence="3"/>
<dbReference type="AlphaFoldDB" id="A0A556QJ11"/>
<dbReference type="SUPFAM" id="SSF53335">
    <property type="entry name" value="S-adenosyl-L-methionine-dependent methyltransferases"/>
    <property type="match status" value="1"/>
</dbReference>
<evidence type="ECO:0000256" key="2">
    <source>
        <dbReference type="ARBA" id="ARBA00003015"/>
    </source>
</evidence>
<dbReference type="RefSeq" id="WP_144230387.1">
    <property type="nucleotide sequence ID" value="NZ_CBCRVV010000029.1"/>
</dbReference>
<evidence type="ECO:0000313" key="8">
    <source>
        <dbReference type="EMBL" id="TSJ76630.1"/>
    </source>
</evidence>
<comment type="caution">
    <text evidence="8">The sequence shown here is derived from an EMBL/GenBank/DDBJ whole genome shotgun (WGS) entry which is preliminary data.</text>
</comment>
<dbReference type="EMBL" id="VMBG01000002">
    <property type="protein sequence ID" value="TSJ76630.1"/>
    <property type="molecule type" value="Genomic_DNA"/>
</dbReference>
<comment type="catalytic activity">
    <reaction evidence="1">
        <text>guanosine(46) in tRNA + S-adenosyl-L-methionine = N(7)-methylguanosine(46) in tRNA + S-adenosyl-L-homocysteine</text>
        <dbReference type="Rhea" id="RHEA:42708"/>
        <dbReference type="Rhea" id="RHEA-COMP:10188"/>
        <dbReference type="Rhea" id="RHEA-COMP:10189"/>
        <dbReference type="ChEBI" id="CHEBI:57856"/>
        <dbReference type="ChEBI" id="CHEBI:59789"/>
        <dbReference type="ChEBI" id="CHEBI:74269"/>
        <dbReference type="ChEBI" id="CHEBI:74480"/>
        <dbReference type="EC" id="2.1.1.33"/>
    </reaction>
</comment>
<evidence type="ECO:0000256" key="6">
    <source>
        <dbReference type="ARBA" id="ARBA00022691"/>
    </source>
</evidence>
<evidence type="ECO:0000256" key="3">
    <source>
        <dbReference type="ARBA" id="ARBA00011977"/>
    </source>
</evidence>
<protein>
    <recommendedName>
        <fullName evidence="3">tRNA (guanine(46)-N(7))-methyltransferase</fullName>
        <ecNumber evidence="3">2.1.1.33</ecNumber>
    </recommendedName>
</protein>
<dbReference type="GO" id="GO:0043527">
    <property type="term" value="C:tRNA methyltransferase complex"/>
    <property type="evidence" value="ECO:0007669"/>
    <property type="project" value="TreeGrafter"/>
</dbReference>
<evidence type="ECO:0000313" key="9">
    <source>
        <dbReference type="Proteomes" id="UP000315648"/>
    </source>
</evidence>
<comment type="function">
    <text evidence="2">Catalyzes the formation of N(7)-methylguanine at position 46 (m7G46) in tRNA.</text>
</comment>
<keyword evidence="4 8" id="KW-0489">Methyltransferase</keyword>
<keyword evidence="7" id="KW-0819">tRNA processing</keyword>
<dbReference type="OrthoDB" id="9802090at2"/>
<reference evidence="8 9" key="1">
    <citation type="submission" date="2019-07" db="EMBL/GenBank/DDBJ databases">
        <title>Description of 53C-WASEF.</title>
        <authorList>
            <person name="Pitt A."/>
            <person name="Hahn M.W."/>
        </authorList>
    </citation>
    <scope>NUCLEOTIDE SEQUENCE [LARGE SCALE GENOMIC DNA]</scope>
    <source>
        <strain evidence="8 9">53C-WASEF</strain>
    </source>
</reference>
<dbReference type="PANTHER" id="PTHR23417">
    <property type="entry name" value="3-DEOXY-D-MANNO-OCTULOSONIC-ACID TRANSFERASE/TRNA GUANINE-N 7 - -METHYLTRANSFERASE"/>
    <property type="match status" value="1"/>
</dbReference>
<keyword evidence="6" id="KW-0949">S-adenosyl-L-methionine</keyword>
<accession>A0A556QJ11</accession>
<dbReference type="Gene3D" id="3.40.50.150">
    <property type="entry name" value="Vaccinia Virus protein VP39"/>
    <property type="match status" value="1"/>
</dbReference>
<dbReference type="InterPro" id="IPR003358">
    <property type="entry name" value="tRNA_(Gua-N-7)_MeTrfase_Trmb"/>
</dbReference>